<organism evidence="7 8">
    <name type="scientific">Sphaerotilus uruguayifluvii</name>
    <dbReference type="NCBI Taxonomy" id="2735897"/>
    <lineage>
        <taxon>Bacteria</taxon>
        <taxon>Pseudomonadati</taxon>
        <taxon>Pseudomonadota</taxon>
        <taxon>Betaproteobacteria</taxon>
        <taxon>Burkholderiales</taxon>
        <taxon>Sphaerotilaceae</taxon>
        <taxon>Sphaerotilus</taxon>
    </lineage>
</organism>
<dbReference type="InterPro" id="IPR017441">
    <property type="entry name" value="Protein_kinase_ATP_BS"/>
</dbReference>
<dbReference type="Pfam" id="PF26309">
    <property type="entry name" value="DUF8082"/>
    <property type="match status" value="1"/>
</dbReference>
<dbReference type="InterPro" id="IPR000719">
    <property type="entry name" value="Prot_kinase_dom"/>
</dbReference>
<proteinExistence type="predicted"/>
<reference evidence="7 8" key="1">
    <citation type="submission" date="2020-05" db="EMBL/GenBank/DDBJ databases">
        <title>Genomic Encyclopedia of Type Strains, Phase IV (KMG-V): Genome sequencing to study the core and pangenomes of soil and plant-associated prokaryotes.</title>
        <authorList>
            <person name="Whitman W."/>
        </authorList>
    </citation>
    <scope>NUCLEOTIDE SEQUENCE [LARGE SCALE GENOMIC DNA]</scope>
    <source>
        <strain evidence="7 8">C29</strain>
    </source>
</reference>
<protein>
    <submittedName>
        <fullName evidence="7">Serine/threonine-protein kinase</fullName>
        <ecNumber evidence="7">2.7.11.1</ecNumber>
    </submittedName>
</protein>
<dbReference type="PANTHER" id="PTHR43289">
    <property type="entry name" value="MITOGEN-ACTIVATED PROTEIN KINASE KINASE KINASE 20-RELATED"/>
    <property type="match status" value="1"/>
</dbReference>
<keyword evidence="1 7" id="KW-0808">Transferase</keyword>
<keyword evidence="2 5" id="KW-0547">Nucleotide-binding</keyword>
<dbReference type="Gene3D" id="1.10.510.10">
    <property type="entry name" value="Transferase(Phosphotransferase) domain 1"/>
    <property type="match status" value="1"/>
</dbReference>
<comment type="caution">
    <text evidence="7">The sequence shown here is derived from an EMBL/GenBank/DDBJ whole genome shotgun (WGS) entry which is preliminary data.</text>
</comment>
<evidence type="ECO:0000313" key="7">
    <source>
        <dbReference type="EMBL" id="NRT56656.1"/>
    </source>
</evidence>
<dbReference type="PROSITE" id="PS00108">
    <property type="entry name" value="PROTEIN_KINASE_ST"/>
    <property type="match status" value="1"/>
</dbReference>
<keyword evidence="4 5" id="KW-0067">ATP-binding</keyword>
<evidence type="ECO:0000313" key="8">
    <source>
        <dbReference type="Proteomes" id="UP001516061"/>
    </source>
</evidence>
<dbReference type="SMART" id="SM00220">
    <property type="entry name" value="S_TKc"/>
    <property type="match status" value="1"/>
</dbReference>
<dbReference type="Gene3D" id="3.30.200.20">
    <property type="entry name" value="Phosphorylase Kinase, domain 1"/>
    <property type="match status" value="1"/>
</dbReference>
<evidence type="ECO:0000256" key="4">
    <source>
        <dbReference type="ARBA" id="ARBA00022840"/>
    </source>
</evidence>
<dbReference type="GO" id="GO:0004674">
    <property type="term" value="F:protein serine/threonine kinase activity"/>
    <property type="evidence" value="ECO:0007669"/>
    <property type="project" value="UniProtKB-EC"/>
</dbReference>
<evidence type="ECO:0000256" key="1">
    <source>
        <dbReference type="ARBA" id="ARBA00022679"/>
    </source>
</evidence>
<evidence type="ECO:0000259" key="6">
    <source>
        <dbReference type="PROSITE" id="PS50011"/>
    </source>
</evidence>
<dbReference type="PANTHER" id="PTHR43289:SF6">
    <property type="entry name" value="SERINE_THREONINE-PROTEIN KINASE NEKL-3"/>
    <property type="match status" value="1"/>
</dbReference>
<evidence type="ECO:0000256" key="3">
    <source>
        <dbReference type="ARBA" id="ARBA00022777"/>
    </source>
</evidence>
<dbReference type="Pfam" id="PF00069">
    <property type="entry name" value="Pkinase"/>
    <property type="match status" value="1"/>
</dbReference>
<dbReference type="EMBL" id="JABSNM010000009">
    <property type="protein sequence ID" value="NRT56656.1"/>
    <property type="molecule type" value="Genomic_DNA"/>
</dbReference>
<dbReference type="InterPro" id="IPR058395">
    <property type="entry name" value="DUF8082"/>
</dbReference>
<gene>
    <name evidence="7" type="ORF">HNQ01_002399</name>
</gene>
<sequence length="451" mass="47807">MPHSVPALPARLGKYRVTGLLGQGAMGIVYRAEDPDILRPVAIKTMHCAGRAGDAERESALQRFRNEAQAAGRLHHPGIVAVHEYGVDGDTAYIAMELVDGHPLSGGLGAGALPPADVVGLMLQLLDALAHAHAHGVWHRDIKPSNLMLTRDGRLKVTDFGIARIDERGLTREASLIGTPHCMAPEQFLGGPIDHRVDLWAAGVLMYQLLAGRQPFSGRPDVVMYQVLHQTPAPPSQAEGSGSPVLFDALVMQALSRRPEARPADATAFREALLALAGVPARGVPAGTLSDETVVRLLPVAGGGPLPGWDEGSLRELETRLLPELGPVARVLVRRAARECTDLPTLHGRLAGHLEDEGARRRFLAAGLSVGASRASAASAVLSGDSGVWPDAERVRRAGRLLLPHLGPIAPVLAQREAARAASASVWLQALLARIDDPQVRAALERGLGPF</sequence>
<accession>A0ABX2G2Y7</accession>
<keyword evidence="8" id="KW-1185">Reference proteome</keyword>
<dbReference type="RefSeq" id="WP_173805664.1">
    <property type="nucleotide sequence ID" value="NZ_JABSNM010000009.1"/>
</dbReference>
<dbReference type="InterPro" id="IPR008271">
    <property type="entry name" value="Ser/Thr_kinase_AS"/>
</dbReference>
<dbReference type="PROSITE" id="PS50011">
    <property type="entry name" value="PROTEIN_KINASE_DOM"/>
    <property type="match status" value="1"/>
</dbReference>
<feature type="domain" description="Protein kinase" evidence="6">
    <location>
        <begin position="15"/>
        <end position="274"/>
    </location>
</feature>
<evidence type="ECO:0000256" key="5">
    <source>
        <dbReference type="PROSITE-ProRule" id="PRU10141"/>
    </source>
</evidence>
<dbReference type="InterPro" id="IPR011009">
    <property type="entry name" value="Kinase-like_dom_sf"/>
</dbReference>
<feature type="binding site" evidence="5">
    <location>
        <position position="44"/>
    </location>
    <ligand>
        <name>ATP</name>
        <dbReference type="ChEBI" id="CHEBI:30616"/>
    </ligand>
</feature>
<dbReference type="EC" id="2.7.11.1" evidence="7"/>
<keyword evidence="3 7" id="KW-0418">Kinase</keyword>
<evidence type="ECO:0000256" key="2">
    <source>
        <dbReference type="ARBA" id="ARBA00022741"/>
    </source>
</evidence>
<dbReference type="CDD" id="cd14014">
    <property type="entry name" value="STKc_PknB_like"/>
    <property type="match status" value="1"/>
</dbReference>
<name>A0ABX2G2Y7_9BURK</name>
<dbReference type="PROSITE" id="PS00107">
    <property type="entry name" value="PROTEIN_KINASE_ATP"/>
    <property type="match status" value="1"/>
</dbReference>
<dbReference type="Proteomes" id="UP001516061">
    <property type="component" value="Unassembled WGS sequence"/>
</dbReference>
<dbReference type="SUPFAM" id="SSF56112">
    <property type="entry name" value="Protein kinase-like (PK-like)"/>
    <property type="match status" value="1"/>
</dbReference>